<proteinExistence type="predicted"/>
<evidence type="ECO:0000313" key="2">
    <source>
        <dbReference type="Proteomes" id="UP001328107"/>
    </source>
</evidence>
<accession>A0AAN4ZPM6</accession>
<dbReference type="PROSITE" id="PS50092">
    <property type="entry name" value="TSP1"/>
    <property type="match status" value="2"/>
</dbReference>
<protein>
    <submittedName>
        <fullName evidence="1">Uncharacterized protein</fullName>
    </submittedName>
</protein>
<keyword evidence="2" id="KW-1185">Reference proteome</keyword>
<name>A0AAN4ZPM6_9BILA</name>
<sequence length="222" mass="23277">WLAWGEWSNRCLTTGGRTRTRDCSGGDGICACIGDATEGLPCCCPTGGVWTEWAPTSGVCPTTCGSCASVARTRTCSSERFGCPCSGPTTDIGPCNRAPCSSGSACCGGYSLITNPNTGDEYCGTELSAIPMSTCCTSDIVGKWGDNWSEWSGSCNVEPCGICDKQTRSRVCTPGPLPLQCPCDGSPYESRSCGSNKLCIFPKRTCCAPYIKRLINNSLVCA</sequence>
<gene>
    <name evidence="1" type="ORF">PMAYCL1PPCAC_11055</name>
</gene>
<dbReference type="Proteomes" id="UP001328107">
    <property type="component" value="Unassembled WGS sequence"/>
</dbReference>
<feature type="non-terminal residue" evidence="1">
    <location>
        <position position="1"/>
    </location>
</feature>
<dbReference type="InterPro" id="IPR000884">
    <property type="entry name" value="TSP1_rpt"/>
</dbReference>
<dbReference type="AlphaFoldDB" id="A0AAN4ZPM6"/>
<dbReference type="PANTHER" id="PTHR31936:SF2">
    <property type="entry name" value="FLO11 DOMAIN-CONTAINING PROTEIN"/>
    <property type="match status" value="1"/>
</dbReference>
<reference evidence="2" key="1">
    <citation type="submission" date="2022-10" db="EMBL/GenBank/DDBJ databases">
        <title>Genome assembly of Pristionchus species.</title>
        <authorList>
            <person name="Yoshida K."/>
            <person name="Sommer R.J."/>
        </authorList>
    </citation>
    <scope>NUCLEOTIDE SEQUENCE [LARGE SCALE GENOMIC DNA]</scope>
    <source>
        <strain evidence="2">RS5460</strain>
    </source>
</reference>
<evidence type="ECO:0000313" key="1">
    <source>
        <dbReference type="EMBL" id="GMR40860.1"/>
    </source>
</evidence>
<dbReference type="EMBL" id="BTRK01000003">
    <property type="protein sequence ID" value="GMR40860.1"/>
    <property type="molecule type" value="Genomic_DNA"/>
</dbReference>
<dbReference type="PANTHER" id="PTHR31936">
    <property type="entry name" value="PROTEIN CBG18744"/>
    <property type="match status" value="1"/>
</dbReference>
<comment type="caution">
    <text evidence="1">The sequence shown here is derived from an EMBL/GenBank/DDBJ whole genome shotgun (WGS) entry which is preliminary data.</text>
</comment>
<organism evidence="1 2">
    <name type="scientific">Pristionchus mayeri</name>
    <dbReference type="NCBI Taxonomy" id="1317129"/>
    <lineage>
        <taxon>Eukaryota</taxon>
        <taxon>Metazoa</taxon>
        <taxon>Ecdysozoa</taxon>
        <taxon>Nematoda</taxon>
        <taxon>Chromadorea</taxon>
        <taxon>Rhabditida</taxon>
        <taxon>Rhabditina</taxon>
        <taxon>Diplogasteromorpha</taxon>
        <taxon>Diplogasteroidea</taxon>
        <taxon>Neodiplogasteridae</taxon>
        <taxon>Pristionchus</taxon>
    </lineage>
</organism>